<dbReference type="Proteomes" id="UP000471753">
    <property type="component" value="Unassembled WGS sequence"/>
</dbReference>
<evidence type="ECO:0000313" key="5">
    <source>
        <dbReference type="EMBL" id="NEJ71116.1"/>
    </source>
</evidence>
<dbReference type="AlphaFoldDB" id="A0A7K3UBS1"/>
<dbReference type="PANTHER" id="PTHR33841">
    <property type="entry name" value="DNA METHYLTRANSFERASE YEEA-RELATED"/>
    <property type="match status" value="1"/>
</dbReference>
<dbReference type="GO" id="GO:0009007">
    <property type="term" value="F:site-specific DNA-methyltransferase (adenine-specific) activity"/>
    <property type="evidence" value="ECO:0007669"/>
    <property type="project" value="UniProtKB-EC"/>
</dbReference>
<dbReference type="EC" id="2.1.1.72" evidence="1"/>
<protein>
    <recommendedName>
        <fullName evidence="1">site-specific DNA-methyltransferase (adenine-specific)</fullName>
        <ecNumber evidence="1">2.1.1.72</ecNumber>
    </recommendedName>
</protein>
<evidence type="ECO:0000256" key="3">
    <source>
        <dbReference type="ARBA" id="ARBA00022679"/>
    </source>
</evidence>
<comment type="catalytic activity">
    <reaction evidence="4">
        <text>a 2'-deoxyadenosine in DNA + S-adenosyl-L-methionine = an N(6)-methyl-2'-deoxyadenosine in DNA + S-adenosyl-L-homocysteine + H(+)</text>
        <dbReference type="Rhea" id="RHEA:15197"/>
        <dbReference type="Rhea" id="RHEA-COMP:12418"/>
        <dbReference type="Rhea" id="RHEA-COMP:12419"/>
        <dbReference type="ChEBI" id="CHEBI:15378"/>
        <dbReference type="ChEBI" id="CHEBI:57856"/>
        <dbReference type="ChEBI" id="CHEBI:59789"/>
        <dbReference type="ChEBI" id="CHEBI:90615"/>
        <dbReference type="ChEBI" id="CHEBI:90616"/>
        <dbReference type="EC" id="2.1.1.72"/>
    </reaction>
</comment>
<proteinExistence type="predicted"/>
<dbReference type="InterPro" id="IPR050953">
    <property type="entry name" value="N4_N6_ade-DNA_methylase"/>
</dbReference>
<dbReference type="SUPFAM" id="SSF53335">
    <property type="entry name" value="S-adenosyl-L-methionine-dependent methyltransferases"/>
    <property type="match status" value="1"/>
</dbReference>
<dbReference type="InterPro" id="IPR029063">
    <property type="entry name" value="SAM-dependent_MTases_sf"/>
</dbReference>
<dbReference type="PANTHER" id="PTHR33841:SF1">
    <property type="entry name" value="DNA METHYLTRANSFERASE A"/>
    <property type="match status" value="1"/>
</dbReference>
<organism evidence="5 6">
    <name type="scientific">Rhizobium phaseoli</name>
    <dbReference type="NCBI Taxonomy" id="396"/>
    <lineage>
        <taxon>Bacteria</taxon>
        <taxon>Pseudomonadati</taxon>
        <taxon>Pseudomonadota</taxon>
        <taxon>Alphaproteobacteria</taxon>
        <taxon>Hyphomicrobiales</taxon>
        <taxon>Rhizobiaceae</taxon>
        <taxon>Rhizobium/Agrobacterium group</taxon>
        <taxon>Rhizobium</taxon>
    </lineage>
</organism>
<evidence type="ECO:0000256" key="2">
    <source>
        <dbReference type="ARBA" id="ARBA00022603"/>
    </source>
</evidence>
<evidence type="ECO:0000256" key="1">
    <source>
        <dbReference type="ARBA" id="ARBA00011900"/>
    </source>
</evidence>
<dbReference type="RefSeq" id="WP_164009389.1">
    <property type="nucleotide sequence ID" value="NZ_WUFT01000006.1"/>
</dbReference>
<evidence type="ECO:0000256" key="4">
    <source>
        <dbReference type="ARBA" id="ARBA00047942"/>
    </source>
</evidence>
<sequence length="1125" mass="125915">MTQHYLATSLRRALEKTIKEARVVAEAGASDAVRRLGIVEAKAPTYLSDEEKELRRRLRAHARALGDRLDHNSDEQQVKRLVEAVAYAHWHRMLFARFLAERGLLRHPEHNVPVTLEDCREIAQEEGASDAWAVAERYAASMLPAVFRIDDPVLSVSLDAAQIQSLHRLVTNLDDDVFQAEDSLGWTYQFWRAAEKEAVNKAGVKIGADEISAVTQLFTEPYMVRFLLHNTLGAWWAAKVLAANPELATSAADEDALRVACSPSDYSLDMLRFVKEGESNEVRWRPAAGAFLKWPEAAASLRVLDPCCGSGHFLTEMLTILTAFRAEEEDLADAEAIAQVLRDNLFGLELDGRCVQIAAFAVALTAWRIGGWQTLPLPHIAWVGAPPPLPKAEFLSLANGDTELQDGLEKLYDVFIQAPLLGSLIDPTGGDLMSPQRLGRIAPLLDRLVEKTRAAEPQLAEGAVAARGMADAAEILTRRYALVATNVPFLGWREMSAELASWVARHHETTRGDLGYTVWRRALRLLDVGGTVGAVSLQHWLSLTSYKRFRAELLSEETLALVAHLGSGAFQEITGQKVNVTLTISNRYAPDKATQTLLLDASAPTTPSFKEEALNSSTMLLTHQAQHLKAPDHVVSFSSLEAKTRLSSAAWCLAGIMNGDTPRFVRNVWEVLPGRDWTYLQSTTDGSAFSGGYSTAIFYDSERGHLRESREIRRERLHNSDERGNQVWGKKGIAVDQMAGLAVNAYHGNKYDSNVAVIVPYEQKNLSAIVAFCRSPEFAAEVRKIDKKLNVTNATFGKVPFDLARWGQIATEEYHDRLVEPYSDDPNQWLFHGHPAKASEGKALHVALARLCGYRWPAETDNEMPLSAEARDRISKVAALPDGDQDGLLAVESVAGEKPLADRLRAFLSTAFGAEWSDALERRLVAEADEALDKKQAKDGSLEAWLRDRAFRQHCVLFNQRPFLWHIWDGLKEGFSVFVHYHRFTQANLRKLTYTMLGDWLRRAKDENNDLRYEKGRELQQMLEKVLEGEAPYDIFVRWKPLAEQPLGWSPDLNDGVRMNIRPFMEVGILREQPKGIKWTKDRGNDVPSAPWYPVFKGERINDHHTTLEEKRVAREGNPEMVAAK</sequence>
<keyword evidence="2 5" id="KW-0489">Methyltransferase</keyword>
<accession>A0A7K3UBS1</accession>
<evidence type="ECO:0000313" key="6">
    <source>
        <dbReference type="Proteomes" id="UP000471753"/>
    </source>
</evidence>
<gene>
    <name evidence="5" type="ORF">GR197_11285</name>
</gene>
<keyword evidence="3 5" id="KW-0808">Transferase</keyword>
<dbReference type="EMBL" id="WUFT01000006">
    <property type="protein sequence ID" value="NEJ71116.1"/>
    <property type="molecule type" value="Genomic_DNA"/>
</dbReference>
<name>A0A7K3UBS1_9HYPH</name>
<dbReference type="Gene3D" id="3.40.50.150">
    <property type="entry name" value="Vaccinia Virus protein VP39"/>
    <property type="match status" value="1"/>
</dbReference>
<comment type="caution">
    <text evidence="5">The sequence shown here is derived from an EMBL/GenBank/DDBJ whole genome shotgun (WGS) entry which is preliminary data.</text>
</comment>
<dbReference type="GO" id="GO:0032259">
    <property type="term" value="P:methylation"/>
    <property type="evidence" value="ECO:0007669"/>
    <property type="project" value="UniProtKB-KW"/>
</dbReference>
<reference evidence="5 6" key="1">
    <citation type="submission" date="2019-12" db="EMBL/GenBank/DDBJ databases">
        <title>Rhizobium genotypes associated with high levels of biological nitrogen fixation by grain legumes in a temperate-maritime cropping system.</title>
        <authorList>
            <person name="Maluk M."/>
            <person name="Francesc Ferrando Molina F."/>
            <person name="Lopez Del Egido L."/>
            <person name="Lafos M."/>
            <person name="Langarica-Fuentes A."/>
            <person name="Gebre Yohannes G."/>
            <person name="Young M.W."/>
            <person name="Martin P."/>
            <person name="Gantlett R."/>
            <person name="Kenicer G."/>
            <person name="Hawes C."/>
            <person name="Begg G.S."/>
            <person name="Quilliam R.S."/>
            <person name="Squire G.R."/>
            <person name="Poole P.S."/>
            <person name="Young P.W."/>
            <person name="Iannetta P.M."/>
            <person name="James E.K."/>
        </authorList>
    </citation>
    <scope>NUCLEOTIDE SEQUENCE [LARGE SCALE GENOMIC DNA]</scope>
    <source>
        <strain evidence="5 6">JHI366</strain>
    </source>
</reference>